<name>A0A0M1VTT6_FUSVC</name>
<dbReference type="EMBL" id="ACDE02000019">
    <property type="protein sequence ID" value="EEO39993.1"/>
    <property type="molecule type" value="Genomic_DNA"/>
</dbReference>
<sequence length="74" mass="8997">MSVYEAYKYYIKIRDGTTILNGKECPNIIEKHCFYDKSAFKKSFKKLSEKYRENQITTYQNIRGRWYECPKPKI</sequence>
<evidence type="ECO:0000313" key="1">
    <source>
        <dbReference type="EMBL" id="EEO39993.1"/>
    </source>
</evidence>
<reference evidence="1 2" key="1">
    <citation type="submission" date="2011-10" db="EMBL/GenBank/DDBJ databases">
        <title>The Genome Sequence of Fusobacterium sp. 4_1_13.</title>
        <authorList>
            <consortium name="The Broad Institute Genome Sequencing Platform"/>
            <person name="Earl A."/>
            <person name="Ward D."/>
            <person name="Feldgarden M."/>
            <person name="Gevers D."/>
            <person name="Strauss J."/>
            <person name="Ambrose C."/>
            <person name="Allen-Vercoe E."/>
            <person name="Young S.K."/>
            <person name="Zeng Q."/>
            <person name="Gargeya S."/>
            <person name="Fitzgerald M."/>
            <person name="Haas B."/>
            <person name="Abouelleil A."/>
            <person name="Alvarado L."/>
            <person name="Arachchi H.M."/>
            <person name="Berlin A."/>
            <person name="Brown A."/>
            <person name="Chapman S.B."/>
            <person name="Chen Z."/>
            <person name="Dunbar C."/>
            <person name="Freedman E."/>
            <person name="Gearin G."/>
            <person name="Goldberg J."/>
            <person name="Griggs A."/>
            <person name="Gujja S."/>
            <person name="Heiman D."/>
            <person name="Howarth C."/>
            <person name="Larson L."/>
            <person name="Lui A."/>
            <person name="MacDonald P.J."/>
            <person name="Montmayeur A."/>
            <person name="Murphy C."/>
            <person name="Neiman D."/>
            <person name="Pearson M."/>
            <person name="Priest M."/>
            <person name="Roberts A."/>
            <person name="Saif S."/>
            <person name="Shea T."/>
            <person name="Shenoy N."/>
            <person name="Sisk P."/>
            <person name="Stolte C."/>
            <person name="Sykes S."/>
            <person name="Wortman J."/>
            <person name="Nusbaum C."/>
            <person name="Birren B."/>
        </authorList>
    </citation>
    <scope>NUCLEOTIDE SEQUENCE [LARGE SCALE GENOMIC DNA]</scope>
    <source>
        <strain evidence="1 2">4_1_13</strain>
    </source>
</reference>
<proteinExistence type="predicted"/>
<evidence type="ECO:0000313" key="2">
    <source>
        <dbReference type="Proteomes" id="UP000004925"/>
    </source>
</evidence>
<accession>A0A0M1VTT6</accession>
<gene>
    <name evidence="1" type="ORF">FSCG_00706</name>
</gene>
<comment type="caution">
    <text evidence="1">The sequence shown here is derived from an EMBL/GenBank/DDBJ whole genome shotgun (WGS) entry which is preliminary data.</text>
</comment>
<dbReference type="AlphaFoldDB" id="A0A0M1VTT6"/>
<dbReference type="RefSeq" id="WP_008802815.1">
    <property type="nucleotide sequence ID" value="NZ_KQ235737.1"/>
</dbReference>
<dbReference type="Proteomes" id="UP000004925">
    <property type="component" value="Unassembled WGS sequence"/>
</dbReference>
<dbReference type="HOGENOM" id="CLU_2682473_0_0_0"/>
<protein>
    <submittedName>
        <fullName evidence="1">Uncharacterized protein</fullName>
    </submittedName>
</protein>
<organism evidence="1 2">
    <name type="scientific">Fusobacterium vincentii 4_1_13</name>
    <dbReference type="NCBI Taxonomy" id="469606"/>
    <lineage>
        <taxon>Bacteria</taxon>
        <taxon>Fusobacteriati</taxon>
        <taxon>Fusobacteriota</taxon>
        <taxon>Fusobacteriia</taxon>
        <taxon>Fusobacteriales</taxon>
        <taxon>Fusobacteriaceae</taxon>
        <taxon>Fusobacterium</taxon>
    </lineage>
</organism>